<evidence type="ECO:0000256" key="1">
    <source>
        <dbReference type="SAM" id="MobiDB-lite"/>
    </source>
</evidence>
<dbReference type="AlphaFoldDB" id="A0AAN6RLU8"/>
<reference evidence="2 3" key="1">
    <citation type="submission" date="2021-02" db="EMBL/GenBank/DDBJ databases">
        <title>Genome assembly of Pseudopithomyces chartarum.</title>
        <authorList>
            <person name="Jauregui R."/>
            <person name="Singh J."/>
            <person name="Voisey C."/>
        </authorList>
    </citation>
    <scope>NUCLEOTIDE SEQUENCE [LARGE SCALE GENOMIC DNA]</scope>
    <source>
        <strain evidence="2 3">AGR01</strain>
    </source>
</reference>
<feature type="compositionally biased region" description="Polar residues" evidence="1">
    <location>
        <begin position="190"/>
        <end position="202"/>
    </location>
</feature>
<comment type="caution">
    <text evidence="2">The sequence shown here is derived from an EMBL/GenBank/DDBJ whole genome shotgun (WGS) entry which is preliminary data.</text>
</comment>
<feature type="compositionally biased region" description="Basic residues" evidence="1">
    <location>
        <begin position="170"/>
        <end position="184"/>
    </location>
</feature>
<evidence type="ECO:0000313" key="3">
    <source>
        <dbReference type="Proteomes" id="UP001280581"/>
    </source>
</evidence>
<dbReference type="EMBL" id="WVTA01000001">
    <property type="protein sequence ID" value="KAK3216577.1"/>
    <property type="molecule type" value="Genomic_DNA"/>
</dbReference>
<evidence type="ECO:0000313" key="2">
    <source>
        <dbReference type="EMBL" id="KAK3216577.1"/>
    </source>
</evidence>
<feature type="region of interest" description="Disordered" evidence="1">
    <location>
        <begin position="160"/>
        <end position="202"/>
    </location>
</feature>
<proteinExistence type="predicted"/>
<dbReference type="Proteomes" id="UP001280581">
    <property type="component" value="Unassembled WGS sequence"/>
</dbReference>
<sequence length="356" mass="38850">MILQTSATAAKASDGDLFSVASQVASDFLRSVKTFMNKIPLLIWRLFDVQVVENLNYVDRLIKQRTGDALNTATCNPWASGNLIIFTLSKLYAGGLHLIHGHSVVGAVLHVYNACLHHQACSPVPILDTAIALLSDVIVPDGVPPTADFKRSFEAYIKTQTPKIPEKKGPSKKGKSKGKGKTKAKPNVQPEDTTPDVSKQSRTYSVHPSLVMQFPSPDPNDDEENCFVSCLYAANAASDKGIPPVHGWTPLTLITQARAAATREFDGDRPRAAINLFAIFCVCVEVLNELRAAWNLGNVSTGDAWVEATVAKVERALEELDGGSEGLKARGKIRGLVRVLERFREKSAKEVFWELD</sequence>
<name>A0AAN6RLU8_9PLEO</name>
<protein>
    <submittedName>
        <fullName evidence="2">Uncharacterized protein</fullName>
    </submittedName>
</protein>
<accession>A0AAN6RLU8</accession>
<organism evidence="2 3">
    <name type="scientific">Pseudopithomyces chartarum</name>
    <dbReference type="NCBI Taxonomy" id="1892770"/>
    <lineage>
        <taxon>Eukaryota</taxon>
        <taxon>Fungi</taxon>
        <taxon>Dikarya</taxon>
        <taxon>Ascomycota</taxon>
        <taxon>Pezizomycotina</taxon>
        <taxon>Dothideomycetes</taxon>
        <taxon>Pleosporomycetidae</taxon>
        <taxon>Pleosporales</taxon>
        <taxon>Massarineae</taxon>
        <taxon>Didymosphaeriaceae</taxon>
        <taxon>Pseudopithomyces</taxon>
    </lineage>
</organism>
<keyword evidence="3" id="KW-1185">Reference proteome</keyword>
<gene>
    <name evidence="2" type="ORF">GRF29_1g294067</name>
</gene>